<dbReference type="InterPro" id="IPR052741">
    <property type="entry name" value="Mitochondrial_HTD2"/>
</dbReference>
<dbReference type="Pfam" id="PF13452">
    <property type="entry name" value="FAS1_DH_region"/>
    <property type="match status" value="1"/>
</dbReference>
<dbReference type="Proteomes" id="UP000238362">
    <property type="component" value="Unassembled WGS sequence"/>
</dbReference>
<dbReference type="InterPro" id="IPR029069">
    <property type="entry name" value="HotDog_dom_sf"/>
</dbReference>
<name>A0A2T0M1H4_9PSEU</name>
<dbReference type="RefSeq" id="WP_106177539.1">
    <property type="nucleotide sequence ID" value="NZ_PVNH01000002.1"/>
</dbReference>
<dbReference type="PANTHER" id="PTHR28152:SF2">
    <property type="entry name" value="N-TERMINAL OF MAOC-LIKE DEHYDRATASE DOMAIN-CONTAINING PROTEIN"/>
    <property type="match status" value="1"/>
</dbReference>
<dbReference type="OrthoDB" id="7183822at2"/>
<proteinExistence type="predicted"/>
<dbReference type="AlphaFoldDB" id="A0A2T0M1H4"/>
<feature type="domain" description="FAS1-like dehydratase" evidence="1">
    <location>
        <begin position="30"/>
        <end position="116"/>
    </location>
</feature>
<accession>A0A2T0M1H4</accession>
<reference evidence="2 3" key="1">
    <citation type="submission" date="2018-03" db="EMBL/GenBank/DDBJ databases">
        <title>Genomic Encyclopedia of Type Strains, Phase III (KMG-III): the genomes of soil and plant-associated and newly described type strains.</title>
        <authorList>
            <person name="Whitman W."/>
        </authorList>
    </citation>
    <scope>NUCLEOTIDE SEQUENCE [LARGE SCALE GENOMIC DNA]</scope>
    <source>
        <strain evidence="2 3">CGMCC 4.7125</strain>
    </source>
</reference>
<evidence type="ECO:0000259" key="1">
    <source>
        <dbReference type="Pfam" id="PF13452"/>
    </source>
</evidence>
<dbReference type="EMBL" id="PVNH01000002">
    <property type="protein sequence ID" value="PRX50456.1"/>
    <property type="molecule type" value="Genomic_DNA"/>
</dbReference>
<gene>
    <name evidence="2" type="ORF">B0I33_102577</name>
</gene>
<dbReference type="PANTHER" id="PTHR28152">
    <property type="entry name" value="HYDROXYACYL-THIOESTER DEHYDRATASE TYPE 2, MITOCHONDRIAL"/>
    <property type="match status" value="1"/>
</dbReference>
<sequence>MTTNITPDPAAIVPGTVLPEWRVRPTNLQLFRFSAVTWNAHRIHYDQEYARVEGYPNVLVQSHLHGAFLAEALVAWLGQDLLFRELSWRNKHYAVPGDELTVSGTVVAVEREAGEHVFEIDLAEHNQGGTLCAPGRAVVVTGGARR</sequence>
<comment type="caution">
    <text evidence="2">The sequence shown here is derived from an EMBL/GenBank/DDBJ whole genome shotgun (WGS) entry which is preliminary data.</text>
</comment>
<dbReference type="GO" id="GO:0019171">
    <property type="term" value="F:(3R)-hydroxyacyl-[acyl-carrier-protein] dehydratase activity"/>
    <property type="evidence" value="ECO:0007669"/>
    <property type="project" value="TreeGrafter"/>
</dbReference>
<dbReference type="InterPro" id="IPR039569">
    <property type="entry name" value="FAS1-like_DH_region"/>
</dbReference>
<dbReference type="Gene3D" id="3.10.129.10">
    <property type="entry name" value="Hotdog Thioesterase"/>
    <property type="match status" value="1"/>
</dbReference>
<keyword evidence="3" id="KW-1185">Reference proteome</keyword>
<evidence type="ECO:0000313" key="3">
    <source>
        <dbReference type="Proteomes" id="UP000238362"/>
    </source>
</evidence>
<evidence type="ECO:0000313" key="2">
    <source>
        <dbReference type="EMBL" id="PRX50456.1"/>
    </source>
</evidence>
<protein>
    <submittedName>
        <fullName evidence="2">MaoC dehydratase-like protein</fullName>
    </submittedName>
</protein>
<dbReference type="SUPFAM" id="SSF54637">
    <property type="entry name" value="Thioesterase/thiol ester dehydrase-isomerase"/>
    <property type="match status" value="1"/>
</dbReference>
<organism evidence="2 3">
    <name type="scientific">Prauserella shujinwangii</name>
    <dbReference type="NCBI Taxonomy" id="1453103"/>
    <lineage>
        <taxon>Bacteria</taxon>
        <taxon>Bacillati</taxon>
        <taxon>Actinomycetota</taxon>
        <taxon>Actinomycetes</taxon>
        <taxon>Pseudonocardiales</taxon>
        <taxon>Pseudonocardiaceae</taxon>
        <taxon>Prauserella</taxon>
    </lineage>
</organism>